<dbReference type="SUPFAM" id="SSF54826">
    <property type="entry name" value="Enolase N-terminal domain-like"/>
    <property type="match status" value="1"/>
</dbReference>
<dbReference type="GO" id="GO:0009234">
    <property type="term" value="P:menaquinone biosynthetic process"/>
    <property type="evidence" value="ECO:0007669"/>
    <property type="project" value="UniProtKB-UniRule"/>
</dbReference>
<keyword evidence="1" id="KW-0479">Metal-binding</keyword>
<dbReference type="PROSITE" id="PS00909">
    <property type="entry name" value="MR_MLE_2"/>
    <property type="match status" value="1"/>
</dbReference>
<dbReference type="EMBL" id="DRLD01000147">
    <property type="protein sequence ID" value="HED10073.1"/>
    <property type="molecule type" value="Genomic_DNA"/>
</dbReference>
<keyword evidence="4" id="KW-0456">Lyase</keyword>
<dbReference type="GO" id="GO:0043748">
    <property type="term" value="F:O-succinylbenzoate synthase activity"/>
    <property type="evidence" value="ECO:0007669"/>
    <property type="project" value="UniProtKB-EC"/>
</dbReference>
<organism evidence="4">
    <name type="scientific">Caldithrix abyssi</name>
    <dbReference type="NCBI Taxonomy" id="187145"/>
    <lineage>
        <taxon>Bacteria</taxon>
        <taxon>Pseudomonadati</taxon>
        <taxon>Calditrichota</taxon>
        <taxon>Calditrichia</taxon>
        <taxon>Calditrichales</taxon>
        <taxon>Calditrichaceae</taxon>
        <taxon>Caldithrix</taxon>
    </lineage>
</organism>
<dbReference type="InterPro" id="IPR018110">
    <property type="entry name" value="Mandel_Rmase/mucon_lact_enz_CS"/>
</dbReference>
<accession>A0A7V1LL82</accession>
<dbReference type="Proteomes" id="UP000886005">
    <property type="component" value="Unassembled WGS sequence"/>
</dbReference>
<sequence>MRITQYKIFLYAIPYSPPLNMRGKKYKIRRGLIIGLANRDGVWAYGEYAPFPPHTEKTLLSFVDGMEILLRERIVDIPLEINSVEDLAETLRAMPDDTFLRFALESALWQLKSREENRDPRLFLADKFLKGFSLNALITELNSHGNQPDAKQLSSAASVYKIKVGQGDMDEEIRHVQKLCHTLPVHKKLRLDANRNWSFEQAEYFLSHMNPDKIEYIEEPLKFQQSLEKLYLYTGIPYAYDETLHNRDFKIPRKRVGLAALIIKPALVGNMARIKKLARAGVEARKKIVFTSAFESGLGLSAIACMASAWGSPATAMGLGTFAFFSQDTLQPPFSAQNMVWQWQEALWAGQQLNSAVMVRIK</sequence>
<reference evidence="4" key="1">
    <citation type="journal article" date="2020" name="mSystems">
        <title>Genome- and Community-Level Interaction Insights into Carbon Utilization and Element Cycling Functions of Hydrothermarchaeota in Hydrothermal Sediment.</title>
        <authorList>
            <person name="Zhou Z."/>
            <person name="Liu Y."/>
            <person name="Xu W."/>
            <person name="Pan J."/>
            <person name="Luo Z.H."/>
            <person name="Li M."/>
        </authorList>
    </citation>
    <scope>NUCLEOTIDE SEQUENCE [LARGE SCALE GENOMIC DNA]</scope>
    <source>
        <strain evidence="4">HyVt-456</strain>
    </source>
</reference>
<evidence type="ECO:0000256" key="2">
    <source>
        <dbReference type="NCBIfam" id="TIGR01927"/>
    </source>
</evidence>
<feature type="domain" description="Enolase C-terminal" evidence="3">
    <location>
        <begin position="158"/>
        <end position="338"/>
    </location>
</feature>
<dbReference type="SFLD" id="SFLDS00001">
    <property type="entry name" value="Enolase"/>
    <property type="match status" value="1"/>
</dbReference>
<dbReference type="Pfam" id="PF13378">
    <property type="entry name" value="MR_MLE_C"/>
    <property type="match status" value="1"/>
</dbReference>
<dbReference type="InterPro" id="IPR029065">
    <property type="entry name" value="Enolase_C-like"/>
</dbReference>
<dbReference type="Gene3D" id="3.30.390.10">
    <property type="entry name" value="Enolase-like, N-terminal domain"/>
    <property type="match status" value="1"/>
</dbReference>
<name>A0A7V1LL82_CALAY</name>
<dbReference type="AlphaFoldDB" id="A0A7V1LL82"/>
<dbReference type="CDD" id="cd03320">
    <property type="entry name" value="OSBS"/>
    <property type="match status" value="1"/>
</dbReference>
<dbReference type="InterPro" id="IPR029017">
    <property type="entry name" value="Enolase-like_N"/>
</dbReference>
<protein>
    <recommendedName>
        <fullName evidence="2">o-succinylbenzoate synthase</fullName>
        <ecNumber evidence="2">4.2.1.113</ecNumber>
    </recommendedName>
</protein>
<dbReference type="PANTHER" id="PTHR48073">
    <property type="entry name" value="O-SUCCINYLBENZOATE SYNTHASE-RELATED"/>
    <property type="match status" value="1"/>
</dbReference>
<evidence type="ECO:0000259" key="3">
    <source>
        <dbReference type="Pfam" id="PF13378"/>
    </source>
</evidence>
<dbReference type="PANTHER" id="PTHR48073:SF2">
    <property type="entry name" value="O-SUCCINYLBENZOATE SYNTHASE"/>
    <property type="match status" value="1"/>
</dbReference>
<dbReference type="Gene3D" id="3.20.20.120">
    <property type="entry name" value="Enolase-like C-terminal domain"/>
    <property type="match status" value="1"/>
</dbReference>
<evidence type="ECO:0000313" key="4">
    <source>
        <dbReference type="EMBL" id="HED10073.1"/>
    </source>
</evidence>
<dbReference type="SFLD" id="SFLDG00180">
    <property type="entry name" value="muconate_cycloisomerase"/>
    <property type="match status" value="1"/>
</dbReference>
<evidence type="ECO:0000256" key="1">
    <source>
        <dbReference type="ARBA" id="ARBA00022723"/>
    </source>
</evidence>
<gene>
    <name evidence="4" type="primary">menC</name>
    <name evidence="4" type="ORF">ENJ10_05260</name>
</gene>
<dbReference type="SUPFAM" id="SSF51604">
    <property type="entry name" value="Enolase C-terminal domain-like"/>
    <property type="match status" value="1"/>
</dbReference>
<dbReference type="NCBIfam" id="TIGR01927">
    <property type="entry name" value="menC_gam_Gplu"/>
    <property type="match status" value="1"/>
</dbReference>
<dbReference type="GO" id="GO:0009063">
    <property type="term" value="P:amino acid catabolic process"/>
    <property type="evidence" value="ECO:0007669"/>
    <property type="project" value="InterPro"/>
</dbReference>
<dbReference type="InterPro" id="IPR036849">
    <property type="entry name" value="Enolase-like_C_sf"/>
</dbReference>
<comment type="caution">
    <text evidence="4">The sequence shown here is derived from an EMBL/GenBank/DDBJ whole genome shotgun (WGS) entry which is preliminary data.</text>
</comment>
<dbReference type="EC" id="4.2.1.113" evidence="2"/>
<dbReference type="GO" id="GO:0046872">
    <property type="term" value="F:metal ion binding"/>
    <property type="evidence" value="ECO:0007669"/>
    <property type="project" value="UniProtKB-KW"/>
</dbReference>
<proteinExistence type="predicted"/>
<dbReference type="SFLD" id="SFLDF00009">
    <property type="entry name" value="o-succinylbenzoate_synthase"/>
    <property type="match status" value="1"/>
</dbReference>